<feature type="binding site" evidence="10">
    <location>
        <position position="118"/>
    </location>
    <ligand>
        <name>ATP</name>
        <dbReference type="ChEBI" id="CHEBI:30616"/>
    </ligand>
</feature>
<evidence type="ECO:0000256" key="1">
    <source>
        <dbReference type="ARBA" id="ARBA00000582"/>
    </source>
</evidence>
<comment type="subcellular location">
    <subcellularLocation>
        <location evidence="10">Cytoplasm</location>
    </subcellularLocation>
    <subcellularLocation>
        <location evidence="10">Nucleus</location>
    </subcellularLocation>
</comment>
<keyword evidence="6 10" id="KW-0547">Nucleotide-binding</keyword>
<comment type="subunit">
    <text evidence="10">Interacts with small ribosomal subunit protein uS11. Not a structural component of 43S pre-ribosomes, but transiently interacts with them by binding to uS11.</text>
</comment>
<dbReference type="GO" id="GO:0016887">
    <property type="term" value="F:ATP hydrolysis activity"/>
    <property type="evidence" value="ECO:0007669"/>
    <property type="project" value="UniProtKB-UniRule"/>
</dbReference>
<keyword evidence="12" id="KW-1185">Reference proteome</keyword>
<dbReference type="GO" id="GO:0005737">
    <property type="term" value="C:cytoplasm"/>
    <property type="evidence" value="ECO:0007669"/>
    <property type="project" value="UniProtKB-SubCell"/>
</dbReference>
<proteinExistence type="inferred from homology"/>
<keyword evidence="9 10" id="KW-0539">Nucleus</keyword>
<evidence type="ECO:0000256" key="2">
    <source>
        <dbReference type="ARBA" id="ARBA00022490"/>
    </source>
</evidence>
<evidence type="ECO:0000256" key="9">
    <source>
        <dbReference type="ARBA" id="ARBA00023242"/>
    </source>
</evidence>
<evidence type="ECO:0000256" key="3">
    <source>
        <dbReference type="ARBA" id="ARBA00022517"/>
    </source>
</evidence>
<protein>
    <recommendedName>
        <fullName evidence="10">Adenylate kinase isoenzyme 6 homolog</fullName>
        <shortName evidence="10">AK6</shortName>
        <ecNumber evidence="10">2.7.4.3</ecNumber>
    </recommendedName>
    <alternativeName>
        <fullName evidence="10">Dual activity adenylate kinase/ATPase</fullName>
        <shortName evidence="10">AK/ATPase</shortName>
    </alternativeName>
</protein>
<evidence type="ECO:0000313" key="11">
    <source>
        <dbReference type="EMBL" id="ANZ75945.1"/>
    </source>
</evidence>
<dbReference type="Gene3D" id="3.40.50.300">
    <property type="entry name" value="P-loop containing nucleotide triphosphate hydrolases"/>
    <property type="match status" value="1"/>
</dbReference>
<dbReference type="Proteomes" id="UP000094565">
    <property type="component" value="Chromosome 2"/>
</dbReference>
<gene>
    <name evidence="11" type="primary">FAP7</name>
    <name evidence="11" type="ORF">ATY40_BA7502681</name>
</gene>
<dbReference type="GO" id="GO:0006364">
    <property type="term" value="P:rRNA processing"/>
    <property type="evidence" value="ECO:0007669"/>
    <property type="project" value="UniProtKB-KW"/>
</dbReference>
<dbReference type="InterPro" id="IPR027417">
    <property type="entry name" value="P-loop_NTPase"/>
</dbReference>
<comment type="function">
    <text evidence="10">Broad-specificity nucleoside monophosphate (NMP) kinase that catalyzes the reversible transfer of the terminal phosphate group between nucleoside triphosphates and monophosphates. Has also ATPase activity. Involved in the late cytoplasmic maturation steps of the 40S ribosomal particles, specifically 18S rRNA maturation. While NMP activity is not required for ribosome maturation, ATPase activity is. Associates transiently with small ribosomal subunit protein uS11. ATP hydrolysis breaks the interaction with uS11. May temporarily remove uS11 from the ribosome to enable a conformational change of the ribosomal RNA that is needed for the final maturation step of the small ribosomal subunit. Its NMP activity may have a role in nuclear energy homeostasis.</text>
</comment>
<dbReference type="SUPFAM" id="SSF52540">
    <property type="entry name" value="P-loop containing nucleoside triphosphate hydrolases"/>
    <property type="match status" value="1"/>
</dbReference>
<dbReference type="AlphaFoldDB" id="A0A1B2JDN2"/>
<keyword evidence="8 10" id="KW-0067">ATP-binding</keyword>
<dbReference type="EC" id="2.7.4.3" evidence="10"/>
<dbReference type="PANTHER" id="PTHR12595:SF0">
    <property type="entry name" value="ADENYLATE KINASE ISOENZYME 6"/>
    <property type="match status" value="1"/>
</dbReference>
<dbReference type="HAMAP" id="MF_00039">
    <property type="entry name" value="Adenylate_kinase_AK6"/>
    <property type="match status" value="1"/>
</dbReference>
<feature type="binding site" evidence="10">
    <location>
        <position position="20"/>
    </location>
    <ligand>
        <name>ATP</name>
        <dbReference type="ChEBI" id="CHEBI:30616"/>
    </ligand>
</feature>
<dbReference type="OrthoDB" id="10251185at2759"/>
<sequence length="188" mass="21430">MTSRLYPNIIITGTPGCGKTSHCESLVESLNDELRSHFQHLEISKVARERGCIDGFDQERDSSIVDEDKLVDSLEPDLREGGKIIDWHCCDVFPERLIDLVVVVKCDNSVLFDRLSQRGYPDSKITENIDCEIMQVILQEAKDSYAPEIVIELSSEDLETMDDNVERIIQWINSWRENNPDGASNELD</sequence>
<comment type="caution">
    <text evidence="10">Lacks conserved residue(s) required for the propagation of feature annotation.</text>
</comment>
<accession>A0A1B2JDN2</accession>
<comment type="catalytic activity">
    <reaction evidence="1 10">
        <text>AMP + ATP = 2 ADP</text>
        <dbReference type="Rhea" id="RHEA:12973"/>
        <dbReference type="ChEBI" id="CHEBI:30616"/>
        <dbReference type="ChEBI" id="CHEBI:456215"/>
        <dbReference type="ChEBI" id="CHEBI:456216"/>
        <dbReference type="EC" id="2.7.4.3"/>
    </reaction>
</comment>
<keyword evidence="4 10" id="KW-0698">rRNA processing</keyword>
<dbReference type="FunFam" id="3.40.50.300:FF:000372">
    <property type="entry name" value="Adenylate kinase isoenzyme 6 homolog"/>
    <property type="match status" value="1"/>
</dbReference>
<name>A0A1B2JDN2_PICPA</name>
<reference evidence="11 12" key="1">
    <citation type="submission" date="2016-02" db="EMBL/GenBank/DDBJ databases">
        <title>Comparative genomic and transcriptomic foundation for Pichia pastoris.</title>
        <authorList>
            <person name="Love K.R."/>
            <person name="Shah K.A."/>
            <person name="Whittaker C.A."/>
            <person name="Wu J."/>
            <person name="Bartlett M.C."/>
            <person name="Ma D."/>
            <person name="Leeson R.L."/>
            <person name="Priest M."/>
            <person name="Young S.K."/>
            <person name="Love J.C."/>
        </authorList>
    </citation>
    <scope>NUCLEOTIDE SEQUENCE [LARGE SCALE GENOMIC DNA]</scope>
    <source>
        <strain evidence="11 12">ATCC 28485</strain>
    </source>
</reference>
<feature type="binding site" evidence="10">
    <location>
        <position position="21"/>
    </location>
    <ligand>
        <name>ATP</name>
        <dbReference type="ChEBI" id="CHEBI:30616"/>
    </ligand>
</feature>
<evidence type="ECO:0000256" key="6">
    <source>
        <dbReference type="ARBA" id="ARBA00022741"/>
    </source>
</evidence>
<evidence type="ECO:0000256" key="5">
    <source>
        <dbReference type="ARBA" id="ARBA00022679"/>
    </source>
</evidence>
<keyword evidence="7 10" id="KW-0418">Kinase</keyword>
<keyword evidence="5 10" id="KW-0808">Transferase</keyword>
<dbReference type="GO" id="GO:0005634">
    <property type="term" value="C:nucleus"/>
    <property type="evidence" value="ECO:0007669"/>
    <property type="project" value="UniProtKB-SubCell"/>
</dbReference>
<comment type="similarity">
    <text evidence="10">Belongs to the adenylate kinase family. AK6 subfamily.</text>
</comment>
<dbReference type="InterPro" id="IPR020618">
    <property type="entry name" value="Adenyl_kinase_AK6"/>
</dbReference>
<feature type="region of interest" description="LID" evidence="10">
    <location>
        <begin position="117"/>
        <end position="127"/>
    </location>
</feature>
<evidence type="ECO:0000256" key="7">
    <source>
        <dbReference type="ARBA" id="ARBA00022777"/>
    </source>
</evidence>
<dbReference type="GO" id="GO:0042274">
    <property type="term" value="P:ribosomal small subunit biogenesis"/>
    <property type="evidence" value="ECO:0007669"/>
    <property type="project" value="UniProtKB-UniRule"/>
</dbReference>
<dbReference type="PANTHER" id="PTHR12595">
    <property type="entry name" value="POS9-ACTIVATING FACTOR FAP7-RELATED"/>
    <property type="match status" value="1"/>
</dbReference>
<evidence type="ECO:0000313" key="12">
    <source>
        <dbReference type="Proteomes" id="UP000094565"/>
    </source>
</evidence>
<dbReference type="GO" id="GO:0005524">
    <property type="term" value="F:ATP binding"/>
    <property type="evidence" value="ECO:0007669"/>
    <property type="project" value="UniProtKB-KW"/>
</dbReference>
<evidence type="ECO:0000256" key="4">
    <source>
        <dbReference type="ARBA" id="ARBA00022552"/>
    </source>
</evidence>
<evidence type="ECO:0000256" key="8">
    <source>
        <dbReference type="ARBA" id="ARBA00022840"/>
    </source>
</evidence>
<evidence type="ECO:0000256" key="10">
    <source>
        <dbReference type="HAMAP-Rule" id="MF_03173"/>
    </source>
</evidence>
<feature type="binding site" evidence="10">
    <location>
        <position position="19"/>
    </location>
    <ligand>
        <name>ATP</name>
        <dbReference type="ChEBI" id="CHEBI:30616"/>
    </ligand>
</feature>
<keyword evidence="3 10" id="KW-0690">Ribosome biogenesis</keyword>
<organism evidence="11 12">
    <name type="scientific">Komagataella pastoris</name>
    <name type="common">Yeast</name>
    <name type="synonym">Pichia pastoris</name>
    <dbReference type="NCBI Taxonomy" id="4922"/>
    <lineage>
        <taxon>Eukaryota</taxon>
        <taxon>Fungi</taxon>
        <taxon>Dikarya</taxon>
        <taxon>Ascomycota</taxon>
        <taxon>Saccharomycotina</taxon>
        <taxon>Pichiomycetes</taxon>
        <taxon>Pichiales</taxon>
        <taxon>Pichiaceae</taxon>
        <taxon>Komagataella</taxon>
    </lineage>
</organism>
<feature type="binding site" evidence="10">
    <location>
        <position position="18"/>
    </location>
    <ligand>
        <name>ATP</name>
        <dbReference type="ChEBI" id="CHEBI:30616"/>
    </ligand>
</feature>
<feature type="binding site" evidence="10">
    <location>
        <position position="16"/>
    </location>
    <ligand>
        <name>ATP</name>
        <dbReference type="ChEBI" id="CHEBI:30616"/>
    </ligand>
</feature>
<keyword evidence="2 10" id="KW-0963">Cytoplasm</keyword>
<dbReference type="Pfam" id="PF13238">
    <property type="entry name" value="AAA_18"/>
    <property type="match status" value="1"/>
</dbReference>
<dbReference type="EMBL" id="CP014585">
    <property type="protein sequence ID" value="ANZ75945.1"/>
    <property type="molecule type" value="Genomic_DNA"/>
</dbReference>
<dbReference type="GO" id="GO:0004017">
    <property type="term" value="F:AMP kinase activity"/>
    <property type="evidence" value="ECO:0007669"/>
    <property type="project" value="UniProtKB-UniRule"/>
</dbReference>
<feature type="region of interest" description="NMPbind" evidence="10">
    <location>
        <begin position="42"/>
        <end position="65"/>
    </location>
</feature>
<comment type="catalytic activity">
    <reaction evidence="10">
        <text>ATP + H2O = ADP + phosphate + H(+)</text>
        <dbReference type="Rhea" id="RHEA:13065"/>
        <dbReference type="ChEBI" id="CHEBI:15377"/>
        <dbReference type="ChEBI" id="CHEBI:15378"/>
        <dbReference type="ChEBI" id="CHEBI:30616"/>
        <dbReference type="ChEBI" id="CHEBI:43474"/>
        <dbReference type="ChEBI" id="CHEBI:456216"/>
    </reaction>
</comment>